<proteinExistence type="inferred from homology"/>
<sequence length="217" mass="24978">MFEDKARVNTSLSIITEAFEDLADSLKPPWKTGGDDESADGLRLDAFCSACTHVSVLFSCLGFAFKFAEMEYVSKVKDLVEASKTFETLQNILDLDVENKTVKTPGSYSRNLRRVRQGLDLIRAIFEQFLMTDECYSLKDAATKAYTQVCAPFHSWTVRTAVYAGMYTLPTREQLLLRLNETDQSVEKNMRRYMEVSRPIIEYIDKLYIDRNIKLDW</sequence>
<name>A0AAU9SHN3_THLAR</name>
<comment type="similarity">
    <text evidence="1">Belongs to the GLTP family.</text>
</comment>
<reference evidence="5 6" key="1">
    <citation type="submission" date="2022-03" db="EMBL/GenBank/DDBJ databases">
        <authorList>
            <person name="Nunn A."/>
            <person name="Chopra R."/>
            <person name="Nunn A."/>
            <person name="Contreras Garrido A."/>
        </authorList>
    </citation>
    <scope>NUCLEOTIDE SEQUENCE [LARGE SCALE GENOMIC DNA]</scope>
</reference>
<evidence type="ECO:0000313" key="6">
    <source>
        <dbReference type="Proteomes" id="UP000836841"/>
    </source>
</evidence>
<dbReference type="Proteomes" id="UP000836841">
    <property type="component" value="Chromosome 5"/>
</dbReference>
<dbReference type="Pfam" id="PF08718">
    <property type="entry name" value="GLTP"/>
    <property type="match status" value="1"/>
</dbReference>
<accession>A0AAU9SHN3</accession>
<dbReference type="InterPro" id="IPR014830">
    <property type="entry name" value="Glycolipid_transfer_prot_dom"/>
</dbReference>
<dbReference type="GO" id="GO:1902388">
    <property type="term" value="F:ceramide 1-phosphate transfer activity"/>
    <property type="evidence" value="ECO:0007669"/>
    <property type="project" value="TreeGrafter"/>
</dbReference>
<protein>
    <recommendedName>
        <fullName evidence="4">Glycolipid transfer protein domain-containing protein</fullName>
    </recommendedName>
</protein>
<dbReference type="GO" id="GO:1902387">
    <property type="term" value="F:ceramide 1-phosphate binding"/>
    <property type="evidence" value="ECO:0007669"/>
    <property type="project" value="TreeGrafter"/>
</dbReference>
<dbReference type="GO" id="GO:0016020">
    <property type="term" value="C:membrane"/>
    <property type="evidence" value="ECO:0007669"/>
    <property type="project" value="TreeGrafter"/>
</dbReference>
<evidence type="ECO:0000256" key="3">
    <source>
        <dbReference type="ARBA" id="ARBA00023055"/>
    </source>
</evidence>
<evidence type="ECO:0000256" key="1">
    <source>
        <dbReference type="ARBA" id="ARBA00007148"/>
    </source>
</evidence>
<dbReference type="PANTHER" id="PTHR10219:SF85">
    <property type="entry name" value="GLYCOLIPID TRANSFER PROTEIN DOMAIN-CONTAINING PROTEIN"/>
    <property type="match status" value="1"/>
</dbReference>
<keyword evidence="3" id="KW-0445">Lipid transport</keyword>
<dbReference type="Gene3D" id="1.10.3520.10">
    <property type="entry name" value="Glycolipid transfer protein"/>
    <property type="match status" value="1"/>
</dbReference>
<dbReference type="AlphaFoldDB" id="A0AAU9SHN3"/>
<evidence type="ECO:0000313" key="5">
    <source>
        <dbReference type="EMBL" id="CAH2066191.1"/>
    </source>
</evidence>
<organism evidence="5 6">
    <name type="scientific">Thlaspi arvense</name>
    <name type="common">Field penny-cress</name>
    <dbReference type="NCBI Taxonomy" id="13288"/>
    <lineage>
        <taxon>Eukaryota</taxon>
        <taxon>Viridiplantae</taxon>
        <taxon>Streptophyta</taxon>
        <taxon>Embryophyta</taxon>
        <taxon>Tracheophyta</taxon>
        <taxon>Spermatophyta</taxon>
        <taxon>Magnoliopsida</taxon>
        <taxon>eudicotyledons</taxon>
        <taxon>Gunneridae</taxon>
        <taxon>Pentapetalae</taxon>
        <taxon>rosids</taxon>
        <taxon>malvids</taxon>
        <taxon>Brassicales</taxon>
        <taxon>Brassicaceae</taxon>
        <taxon>Thlaspideae</taxon>
        <taxon>Thlaspi</taxon>
    </lineage>
</organism>
<feature type="domain" description="Glycolipid transfer protein" evidence="4">
    <location>
        <begin position="43"/>
        <end position="181"/>
    </location>
</feature>
<dbReference type="SUPFAM" id="SSF110004">
    <property type="entry name" value="Glycolipid transfer protein, GLTP"/>
    <property type="match status" value="1"/>
</dbReference>
<dbReference type="PANTHER" id="PTHR10219">
    <property type="entry name" value="GLYCOLIPID TRANSFER PROTEIN-RELATED"/>
    <property type="match status" value="1"/>
</dbReference>
<gene>
    <name evidence="5" type="ORF">TAV2_LOCUS17726</name>
</gene>
<dbReference type="FunFam" id="1.10.3520.10:FF:000005">
    <property type="entry name" value="Accelerated cell death 11"/>
    <property type="match status" value="1"/>
</dbReference>
<dbReference type="GO" id="GO:0005829">
    <property type="term" value="C:cytosol"/>
    <property type="evidence" value="ECO:0007669"/>
    <property type="project" value="TreeGrafter"/>
</dbReference>
<dbReference type="EMBL" id="OU466861">
    <property type="protein sequence ID" value="CAH2066191.1"/>
    <property type="molecule type" value="Genomic_DNA"/>
</dbReference>
<evidence type="ECO:0000256" key="2">
    <source>
        <dbReference type="ARBA" id="ARBA00022448"/>
    </source>
</evidence>
<keyword evidence="6" id="KW-1185">Reference proteome</keyword>
<keyword evidence="2" id="KW-0813">Transport</keyword>
<dbReference type="InterPro" id="IPR036497">
    <property type="entry name" value="GLTP_sf"/>
</dbReference>
<evidence type="ECO:0000259" key="4">
    <source>
        <dbReference type="Pfam" id="PF08718"/>
    </source>
</evidence>